<gene>
    <name evidence="1" type="ORF">LITE_LOCUS19587</name>
</gene>
<proteinExistence type="predicted"/>
<evidence type="ECO:0000313" key="2">
    <source>
        <dbReference type="Proteomes" id="UP001154282"/>
    </source>
</evidence>
<keyword evidence="2" id="KW-1185">Reference proteome</keyword>
<accession>A0AAV0KRQ4</accession>
<sequence>MIARAATAEKDFVTLYLLLLFLSNAFALINVESEEKI</sequence>
<comment type="caution">
    <text evidence="1">The sequence shown here is derived from an EMBL/GenBank/DDBJ whole genome shotgun (WGS) entry which is preliminary data.</text>
</comment>
<dbReference type="Proteomes" id="UP001154282">
    <property type="component" value="Unassembled WGS sequence"/>
</dbReference>
<organism evidence="1 2">
    <name type="scientific">Linum tenue</name>
    <dbReference type="NCBI Taxonomy" id="586396"/>
    <lineage>
        <taxon>Eukaryota</taxon>
        <taxon>Viridiplantae</taxon>
        <taxon>Streptophyta</taxon>
        <taxon>Embryophyta</taxon>
        <taxon>Tracheophyta</taxon>
        <taxon>Spermatophyta</taxon>
        <taxon>Magnoliopsida</taxon>
        <taxon>eudicotyledons</taxon>
        <taxon>Gunneridae</taxon>
        <taxon>Pentapetalae</taxon>
        <taxon>rosids</taxon>
        <taxon>fabids</taxon>
        <taxon>Malpighiales</taxon>
        <taxon>Linaceae</taxon>
        <taxon>Linum</taxon>
    </lineage>
</organism>
<evidence type="ECO:0000313" key="1">
    <source>
        <dbReference type="EMBL" id="CAI0423629.1"/>
    </source>
</evidence>
<dbReference type="AlphaFoldDB" id="A0AAV0KRQ4"/>
<reference evidence="1" key="1">
    <citation type="submission" date="2022-08" db="EMBL/GenBank/DDBJ databases">
        <authorList>
            <person name="Gutierrez-Valencia J."/>
        </authorList>
    </citation>
    <scope>NUCLEOTIDE SEQUENCE</scope>
</reference>
<dbReference type="EMBL" id="CAMGYJ010000005">
    <property type="protein sequence ID" value="CAI0423629.1"/>
    <property type="molecule type" value="Genomic_DNA"/>
</dbReference>
<protein>
    <submittedName>
        <fullName evidence="1">Uncharacterized protein</fullName>
    </submittedName>
</protein>
<name>A0AAV0KRQ4_9ROSI</name>